<gene>
    <name evidence="2" type="ORF">DPMN_056241</name>
</gene>
<proteinExistence type="predicted"/>
<organism evidence="2 3">
    <name type="scientific">Dreissena polymorpha</name>
    <name type="common">Zebra mussel</name>
    <name type="synonym">Mytilus polymorpha</name>
    <dbReference type="NCBI Taxonomy" id="45954"/>
    <lineage>
        <taxon>Eukaryota</taxon>
        <taxon>Metazoa</taxon>
        <taxon>Spiralia</taxon>
        <taxon>Lophotrochozoa</taxon>
        <taxon>Mollusca</taxon>
        <taxon>Bivalvia</taxon>
        <taxon>Autobranchia</taxon>
        <taxon>Heteroconchia</taxon>
        <taxon>Euheterodonta</taxon>
        <taxon>Imparidentia</taxon>
        <taxon>Neoheterodontei</taxon>
        <taxon>Myida</taxon>
        <taxon>Dreissenoidea</taxon>
        <taxon>Dreissenidae</taxon>
        <taxon>Dreissena</taxon>
    </lineage>
</organism>
<feature type="compositionally biased region" description="Polar residues" evidence="1">
    <location>
        <begin position="77"/>
        <end position="98"/>
    </location>
</feature>
<feature type="compositionally biased region" description="Basic and acidic residues" evidence="1">
    <location>
        <begin position="51"/>
        <end position="60"/>
    </location>
</feature>
<keyword evidence="3" id="KW-1185">Reference proteome</keyword>
<name>A0A9D4CT29_DREPO</name>
<feature type="compositionally biased region" description="Polar residues" evidence="1">
    <location>
        <begin position="38"/>
        <end position="47"/>
    </location>
</feature>
<sequence>MHEEETEPKRVLQNEQIECTSPVILEYHSQPIVGIQQEQTTRDTLLSQHRIPKEPDEQTTDRTPQLVADQTSSITLHEQQISEPSLNGQRTKTSNYTNIKHHEHTDRKG</sequence>
<evidence type="ECO:0000313" key="3">
    <source>
        <dbReference type="Proteomes" id="UP000828390"/>
    </source>
</evidence>
<evidence type="ECO:0000313" key="2">
    <source>
        <dbReference type="EMBL" id="KAH3730259.1"/>
    </source>
</evidence>
<accession>A0A9D4CT29</accession>
<feature type="region of interest" description="Disordered" evidence="1">
    <location>
        <begin position="77"/>
        <end position="109"/>
    </location>
</feature>
<evidence type="ECO:0000256" key="1">
    <source>
        <dbReference type="SAM" id="MobiDB-lite"/>
    </source>
</evidence>
<feature type="region of interest" description="Disordered" evidence="1">
    <location>
        <begin position="38"/>
        <end position="64"/>
    </location>
</feature>
<comment type="caution">
    <text evidence="2">The sequence shown here is derived from an EMBL/GenBank/DDBJ whole genome shotgun (WGS) entry which is preliminary data.</text>
</comment>
<reference evidence="2" key="2">
    <citation type="submission" date="2020-11" db="EMBL/GenBank/DDBJ databases">
        <authorList>
            <person name="McCartney M.A."/>
            <person name="Auch B."/>
            <person name="Kono T."/>
            <person name="Mallez S."/>
            <person name="Becker A."/>
            <person name="Gohl D.M."/>
            <person name="Silverstein K.A.T."/>
            <person name="Koren S."/>
            <person name="Bechman K.B."/>
            <person name="Herman A."/>
            <person name="Abrahante J.E."/>
            <person name="Garbe J."/>
        </authorList>
    </citation>
    <scope>NUCLEOTIDE SEQUENCE</scope>
    <source>
        <strain evidence="2">Duluth1</strain>
        <tissue evidence="2">Whole animal</tissue>
    </source>
</reference>
<dbReference type="Proteomes" id="UP000828390">
    <property type="component" value="Unassembled WGS sequence"/>
</dbReference>
<dbReference type="AlphaFoldDB" id="A0A9D4CT29"/>
<reference evidence="2" key="1">
    <citation type="journal article" date="2019" name="bioRxiv">
        <title>The Genome of the Zebra Mussel, Dreissena polymorpha: A Resource for Invasive Species Research.</title>
        <authorList>
            <person name="McCartney M.A."/>
            <person name="Auch B."/>
            <person name="Kono T."/>
            <person name="Mallez S."/>
            <person name="Zhang Y."/>
            <person name="Obille A."/>
            <person name="Becker A."/>
            <person name="Abrahante J.E."/>
            <person name="Garbe J."/>
            <person name="Badalamenti J.P."/>
            <person name="Herman A."/>
            <person name="Mangelson H."/>
            <person name="Liachko I."/>
            <person name="Sullivan S."/>
            <person name="Sone E.D."/>
            <person name="Koren S."/>
            <person name="Silverstein K.A.T."/>
            <person name="Beckman K.B."/>
            <person name="Gohl D.M."/>
        </authorList>
    </citation>
    <scope>NUCLEOTIDE SEQUENCE</scope>
    <source>
        <strain evidence="2">Duluth1</strain>
        <tissue evidence="2">Whole animal</tissue>
    </source>
</reference>
<dbReference type="EMBL" id="JAIWYP010000012">
    <property type="protein sequence ID" value="KAH3730259.1"/>
    <property type="molecule type" value="Genomic_DNA"/>
</dbReference>
<protein>
    <submittedName>
        <fullName evidence="2">Uncharacterized protein</fullName>
    </submittedName>
</protein>